<name>A0A1L9R7T6_ASPWE</name>
<evidence type="ECO:0000256" key="1">
    <source>
        <dbReference type="SAM" id="MobiDB-lite"/>
    </source>
</evidence>
<dbReference type="Proteomes" id="UP000184383">
    <property type="component" value="Unassembled WGS sequence"/>
</dbReference>
<dbReference type="STRING" id="1073089.A0A1L9R7T6"/>
<dbReference type="AlphaFoldDB" id="A0A1L9R7T6"/>
<evidence type="ECO:0000313" key="4">
    <source>
        <dbReference type="Proteomes" id="UP000184383"/>
    </source>
</evidence>
<gene>
    <name evidence="3" type="ORF">ASPWEDRAFT_31671</name>
</gene>
<dbReference type="PROSITE" id="PS50888">
    <property type="entry name" value="BHLH"/>
    <property type="match status" value="1"/>
</dbReference>
<proteinExistence type="predicted"/>
<dbReference type="RefSeq" id="XP_040684659.1">
    <property type="nucleotide sequence ID" value="XM_040833566.1"/>
</dbReference>
<dbReference type="VEuPathDB" id="FungiDB:ASPWEDRAFT_31671"/>
<feature type="domain" description="BHLH" evidence="2">
    <location>
        <begin position="108"/>
        <end position="159"/>
    </location>
</feature>
<keyword evidence="4" id="KW-1185">Reference proteome</keyword>
<dbReference type="Pfam" id="PF00010">
    <property type="entry name" value="HLH"/>
    <property type="match status" value="1"/>
</dbReference>
<dbReference type="InterPro" id="IPR011598">
    <property type="entry name" value="bHLH_dom"/>
</dbReference>
<dbReference type="SUPFAM" id="SSF47459">
    <property type="entry name" value="HLH, helix-loop-helix DNA-binding domain"/>
    <property type="match status" value="1"/>
</dbReference>
<dbReference type="InterPro" id="IPR036638">
    <property type="entry name" value="HLH_DNA-bd_sf"/>
</dbReference>
<dbReference type="Gene3D" id="4.10.280.10">
    <property type="entry name" value="Helix-loop-helix DNA-binding domain"/>
    <property type="match status" value="1"/>
</dbReference>
<dbReference type="OrthoDB" id="5778525at2759"/>
<feature type="region of interest" description="Disordered" evidence="1">
    <location>
        <begin position="1"/>
        <end position="34"/>
    </location>
</feature>
<evidence type="ECO:0000259" key="2">
    <source>
        <dbReference type="PROSITE" id="PS50888"/>
    </source>
</evidence>
<protein>
    <recommendedName>
        <fullName evidence="2">BHLH domain-containing protein</fullName>
    </recommendedName>
</protein>
<accession>A0A1L9R7T6</accession>
<sequence>MNQIDLPFGSTYEPENKEKQQHPPEPANQGLEWGTDTNFCHHGYSPPLGSWTEERTIRNMMQIASYGGGFDIDHRILQSVMSNKYQDEDKDKDTSEGRYKRRCIQRPGQKICHCQMEKKRRDVVREGFDELGKLVPGMKKGVHTRRHMLDKAAKFIEDLIDGNNRLRWQLKELV</sequence>
<evidence type="ECO:0000313" key="3">
    <source>
        <dbReference type="EMBL" id="OJJ30982.1"/>
    </source>
</evidence>
<organism evidence="3 4">
    <name type="scientific">Aspergillus wentii DTO 134E9</name>
    <dbReference type="NCBI Taxonomy" id="1073089"/>
    <lineage>
        <taxon>Eukaryota</taxon>
        <taxon>Fungi</taxon>
        <taxon>Dikarya</taxon>
        <taxon>Ascomycota</taxon>
        <taxon>Pezizomycotina</taxon>
        <taxon>Eurotiomycetes</taxon>
        <taxon>Eurotiomycetidae</taxon>
        <taxon>Eurotiales</taxon>
        <taxon>Aspergillaceae</taxon>
        <taxon>Aspergillus</taxon>
        <taxon>Aspergillus subgen. Cremei</taxon>
    </lineage>
</organism>
<dbReference type="GeneID" id="63749414"/>
<dbReference type="EMBL" id="KV878216">
    <property type="protein sequence ID" value="OJJ30982.1"/>
    <property type="molecule type" value="Genomic_DNA"/>
</dbReference>
<dbReference type="GO" id="GO:0046983">
    <property type="term" value="F:protein dimerization activity"/>
    <property type="evidence" value="ECO:0007669"/>
    <property type="project" value="InterPro"/>
</dbReference>
<reference evidence="4" key="1">
    <citation type="journal article" date="2017" name="Genome Biol.">
        <title>Comparative genomics reveals high biological diversity and specific adaptations in the industrially and medically important fungal genus Aspergillus.</title>
        <authorList>
            <person name="de Vries R.P."/>
            <person name="Riley R."/>
            <person name="Wiebenga A."/>
            <person name="Aguilar-Osorio G."/>
            <person name="Amillis S."/>
            <person name="Uchima C.A."/>
            <person name="Anderluh G."/>
            <person name="Asadollahi M."/>
            <person name="Askin M."/>
            <person name="Barry K."/>
            <person name="Battaglia E."/>
            <person name="Bayram O."/>
            <person name="Benocci T."/>
            <person name="Braus-Stromeyer S.A."/>
            <person name="Caldana C."/>
            <person name="Canovas D."/>
            <person name="Cerqueira G.C."/>
            <person name="Chen F."/>
            <person name="Chen W."/>
            <person name="Choi C."/>
            <person name="Clum A."/>
            <person name="Dos Santos R.A."/>
            <person name="Damasio A.R."/>
            <person name="Diallinas G."/>
            <person name="Emri T."/>
            <person name="Fekete E."/>
            <person name="Flipphi M."/>
            <person name="Freyberg S."/>
            <person name="Gallo A."/>
            <person name="Gournas C."/>
            <person name="Habgood R."/>
            <person name="Hainaut M."/>
            <person name="Harispe M.L."/>
            <person name="Henrissat B."/>
            <person name="Hilden K.S."/>
            <person name="Hope R."/>
            <person name="Hossain A."/>
            <person name="Karabika E."/>
            <person name="Karaffa L."/>
            <person name="Karanyi Z."/>
            <person name="Krasevec N."/>
            <person name="Kuo A."/>
            <person name="Kusch H."/>
            <person name="LaButti K."/>
            <person name="Lagendijk E.L."/>
            <person name="Lapidus A."/>
            <person name="Levasseur A."/>
            <person name="Lindquist E."/>
            <person name="Lipzen A."/>
            <person name="Logrieco A.F."/>
            <person name="MacCabe A."/>
            <person name="Maekelae M.R."/>
            <person name="Malavazi I."/>
            <person name="Melin P."/>
            <person name="Meyer V."/>
            <person name="Mielnichuk N."/>
            <person name="Miskei M."/>
            <person name="Molnar A.P."/>
            <person name="Mule G."/>
            <person name="Ngan C.Y."/>
            <person name="Orejas M."/>
            <person name="Orosz E."/>
            <person name="Ouedraogo J.P."/>
            <person name="Overkamp K.M."/>
            <person name="Park H.-S."/>
            <person name="Perrone G."/>
            <person name="Piumi F."/>
            <person name="Punt P.J."/>
            <person name="Ram A.F."/>
            <person name="Ramon A."/>
            <person name="Rauscher S."/>
            <person name="Record E."/>
            <person name="Riano-Pachon D.M."/>
            <person name="Robert V."/>
            <person name="Roehrig J."/>
            <person name="Ruller R."/>
            <person name="Salamov A."/>
            <person name="Salih N.S."/>
            <person name="Samson R.A."/>
            <person name="Sandor E."/>
            <person name="Sanguinetti M."/>
            <person name="Schuetze T."/>
            <person name="Sepcic K."/>
            <person name="Shelest E."/>
            <person name="Sherlock G."/>
            <person name="Sophianopoulou V."/>
            <person name="Squina F.M."/>
            <person name="Sun H."/>
            <person name="Susca A."/>
            <person name="Todd R.B."/>
            <person name="Tsang A."/>
            <person name="Unkles S.E."/>
            <person name="van de Wiele N."/>
            <person name="van Rossen-Uffink D."/>
            <person name="Oliveira J.V."/>
            <person name="Vesth T.C."/>
            <person name="Visser J."/>
            <person name="Yu J.-H."/>
            <person name="Zhou M."/>
            <person name="Andersen M.R."/>
            <person name="Archer D.B."/>
            <person name="Baker S.E."/>
            <person name="Benoit I."/>
            <person name="Brakhage A.A."/>
            <person name="Braus G.H."/>
            <person name="Fischer R."/>
            <person name="Frisvad J.C."/>
            <person name="Goldman G.H."/>
            <person name="Houbraken J."/>
            <person name="Oakley B."/>
            <person name="Pocsi I."/>
            <person name="Scazzocchio C."/>
            <person name="Seiboth B."/>
            <person name="vanKuyk P.A."/>
            <person name="Wortman J."/>
            <person name="Dyer P.S."/>
            <person name="Grigoriev I.V."/>
        </authorList>
    </citation>
    <scope>NUCLEOTIDE SEQUENCE [LARGE SCALE GENOMIC DNA]</scope>
    <source>
        <strain evidence="4">DTO 134E9</strain>
    </source>
</reference>